<sequence length="163" mass="19155">MDNKIFNLETIEKGFYMINYLGKTIYFYIFYCKKSRENIDEELDNLKLDDKNVYALIPVNAIYSINQLVQGVLHYIVYEKTYTRIRNKGLLLSMFILGQRQLRDTINKINTGFVSSKNYYLIIIGNQKISISNKCDPADLVFDLKEHDFKVLAKNIQSILEML</sequence>
<dbReference type="KEGG" id="smr:Smar_0905"/>
<dbReference type="AlphaFoldDB" id="A3DMZ5"/>
<name>A3DMZ5_STAMF</name>
<dbReference type="STRING" id="399550.Smar_0905"/>
<dbReference type="EMBL" id="CP000575">
    <property type="protein sequence ID" value="ABN70005.1"/>
    <property type="molecule type" value="Genomic_DNA"/>
</dbReference>
<proteinExistence type="predicted"/>
<reference evidence="1 2" key="2">
    <citation type="journal article" date="2009" name="Stand. Genomic Sci.">
        <title>Complete genome sequence of Staphylothermus marinus Stetter and Fiala 1986 type strain F1.</title>
        <authorList>
            <person name="Anderson I.J."/>
            <person name="Sun H."/>
            <person name="Lapidus A."/>
            <person name="Copeland A."/>
            <person name="Glavina Del Rio T."/>
            <person name="Tice H."/>
            <person name="Dalin E."/>
            <person name="Lucas S."/>
            <person name="Barry K."/>
            <person name="Land M."/>
            <person name="Richardson P."/>
            <person name="Huber H."/>
            <person name="Kyrpides N.C."/>
        </authorList>
    </citation>
    <scope>NUCLEOTIDE SEQUENCE [LARGE SCALE GENOMIC DNA]</scope>
    <source>
        <strain evidence="2">ATCC 43588 / DSM 3639 / JCM 9404 / F1</strain>
    </source>
</reference>
<evidence type="ECO:0000313" key="2">
    <source>
        <dbReference type="Proteomes" id="UP000000254"/>
    </source>
</evidence>
<accession>A3DMZ5</accession>
<dbReference type="OrthoDB" id="381153at2157"/>
<dbReference type="GeneID" id="4907596"/>
<gene>
    <name evidence="1" type="ordered locus">Smar_0905</name>
</gene>
<protein>
    <submittedName>
        <fullName evidence="1">Uncharacterized protein</fullName>
    </submittedName>
</protein>
<reference evidence="2" key="1">
    <citation type="journal article" date="2009" name="BMC Genomics">
        <title>The complete genome sequence of Staphylothermus marinus reveals differences in sulfur metabolism among heterotrophic Crenarchaeota.</title>
        <authorList>
            <person name="Anderson I.J."/>
            <person name="Dharmarajan L."/>
            <person name="Rodriguez J."/>
            <person name="Hooper S."/>
            <person name="Porat I."/>
            <person name="Ulrich L.E."/>
            <person name="Elkins J.G."/>
            <person name="Mavromatis K."/>
            <person name="Sun H."/>
            <person name="Land M."/>
            <person name="Lapidus A."/>
            <person name="Lucas S."/>
            <person name="Barry K."/>
            <person name="Huber H."/>
            <person name="Zhulin I.B."/>
            <person name="Whitman W.B."/>
            <person name="Mukhopadhyay B."/>
            <person name="Woese C."/>
            <person name="Bristow J."/>
            <person name="Kyrpides N."/>
        </authorList>
    </citation>
    <scope>NUCLEOTIDE SEQUENCE [LARGE SCALE GENOMIC DNA]</scope>
    <source>
        <strain evidence="2">ATCC 43588 / DSM 3639 / JCM 9404 / F1</strain>
    </source>
</reference>
<dbReference type="Proteomes" id="UP000000254">
    <property type="component" value="Chromosome"/>
</dbReference>
<dbReference type="RefSeq" id="WP_011839196.1">
    <property type="nucleotide sequence ID" value="NC_009033.1"/>
</dbReference>
<dbReference type="eggNOG" id="arCOG08879">
    <property type="taxonomic scope" value="Archaea"/>
</dbReference>
<evidence type="ECO:0000313" key="1">
    <source>
        <dbReference type="EMBL" id="ABN70005.1"/>
    </source>
</evidence>
<keyword evidence="2" id="KW-1185">Reference proteome</keyword>
<organism evidence="1 2">
    <name type="scientific">Staphylothermus marinus (strain ATCC 43588 / DSM 3639 / JCM 9404 / F1)</name>
    <dbReference type="NCBI Taxonomy" id="399550"/>
    <lineage>
        <taxon>Archaea</taxon>
        <taxon>Thermoproteota</taxon>
        <taxon>Thermoprotei</taxon>
        <taxon>Desulfurococcales</taxon>
        <taxon>Desulfurococcaceae</taxon>
        <taxon>Staphylothermus</taxon>
    </lineage>
</organism>
<dbReference type="HOGENOM" id="CLU_133598_0_0_2"/>